<dbReference type="EMBL" id="KP211812">
    <property type="protein sequence ID" value="ANV79062.1"/>
    <property type="molecule type" value="Genomic_DNA"/>
</dbReference>
<evidence type="ECO:0000313" key="1">
    <source>
        <dbReference type="EMBL" id="ANV79062.1"/>
    </source>
</evidence>
<protein>
    <submittedName>
        <fullName evidence="1">Uncharacterized protein</fullName>
    </submittedName>
</protein>
<proteinExistence type="predicted"/>
<dbReference type="SUPFAM" id="SSF53335">
    <property type="entry name" value="S-adenosyl-L-methionine-dependent methyltransferases"/>
    <property type="match status" value="1"/>
</dbReference>
<organism evidence="1">
    <name type="scientific">uncultured Poseidoniia archaeon</name>
    <dbReference type="NCBI Taxonomy" id="1697135"/>
    <lineage>
        <taxon>Archaea</taxon>
        <taxon>Methanobacteriati</taxon>
        <taxon>Thermoplasmatota</taxon>
        <taxon>Candidatus Poseidoniia</taxon>
        <taxon>environmental samples</taxon>
    </lineage>
</organism>
<sequence>MTGNNNHTALIPSEDIVKEAGDRVSPKSARKGEPLLHMTDDMRRLSTPWAISMIRAQQIESFDLPAGVILDAAVGSGAQLIALANELKRPALGVELDGNIAVLCAANMHSASDSEEMQRTLDRVIIGDSSDAEGAITTYWNSLMKSGIRAHPPIAMLHLDPARPRDAQNHHVDEMKPSLMSVLKSWNEYLQTGPRGPAVLLDLSPRLGEEQQGMIEAIVETVFPGAPKTWEWLSQGGGRVDRLSLWIGAISSKDERRCIRMGTKNIIAKIEGKKKNSKVETLSKPPPFGAYISIIDPALIQSGLQEKWISKAVKEGTGHSWLRIEGRRPLLIHTDSLIDNDDINGFVVSTGEIIQHRLTPPDLDNINQIASAASRNNIGKITLRCSLDPEIQPTLQRRLDKALRDVDGAKSYMIDVDLERGSGSHKLYVICKES</sequence>
<dbReference type="Gene3D" id="3.40.50.150">
    <property type="entry name" value="Vaccinia Virus protein VP39"/>
    <property type="match status" value="1"/>
</dbReference>
<reference evidence="1" key="2">
    <citation type="journal article" date="2015" name="ISME J.">
        <title>A new class of marine Euryarchaeota group II from the Mediterranean deep chlorophyll maximum.</title>
        <authorList>
            <person name="Martin-Cuadrado A.B."/>
            <person name="Garcia-Heredia I."/>
            <person name="Molto A.G."/>
            <person name="Lopez-Ubeda R."/>
            <person name="Kimes N."/>
            <person name="Lopez-Garcia P."/>
            <person name="Moreira D."/>
            <person name="Rodriguez-Valera F."/>
        </authorList>
    </citation>
    <scope>NUCLEOTIDE SEQUENCE</scope>
</reference>
<name>A0A1B1T9V2_9ARCH</name>
<dbReference type="InterPro" id="IPR029063">
    <property type="entry name" value="SAM-dependent_MTases_sf"/>
</dbReference>
<accession>A0A1B1T9V2</accession>
<dbReference type="AlphaFoldDB" id="A0A1B1T9V2"/>
<reference evidence="1" key="1">
    <citation type="submission" date="2014-11" db="EMBL/GenBank/DDBJ databases">
        <authorList>
            <person name="Zhu J."/>
            <person name="Qi W."/>
            <person name="Song R."/>
        </authorList>
    </citation>
    <scope>NUCLEOTIDE SEQUENCE</scope>
</reference>